<reference evidence="4" key="1">
    <citation type="submission" date="2018-02" db="EMBL/GenBank/DDBJ databases">
        <authorList>
            <person name="Cohen D.B."/>
            <person name="Kent A.D."/>
        </authorList>
    </citation>
    <scope>NUCLEOTIDE SEQUENCE</scope>
</reference>
<evidence type="ECO:0000256" key="1">
    <source>
        <dbReference type="SAM" id="MobiDB-lite"/>
    </source>
</evidence>
<dbReference type="InterPro" id="IPR026960">
    <property type="entry name" value="RVT-Znf"/>
</dbReference>
<dbReference type="PANTHER" id="PTHR33710">
    <property type="entry name" value="BNAC02G09200D PROTEIN"/>
    <property type="match status" value="1"/>
</dbReference>
<sequence length="865" mass="98777">MEVQFDTHHGGLAEGYETGRASWVEGLVPQPVFVHGVSEGIQHDGVDGLSPKDGLRGGSFIPPKAQKSKSSTWKKRAREQILGTTGPSTHVHLRKGKRALPVMGDSALIEDVEPSPLVPMKTFSLNCRELGNLETVSELHTVVRKEDPSIVFLMETRLELWNLEFVRVRLGMCGCFGVERHGYGGGLALLWNSSVALHIQSYSNHHIDANVLHENGMRWRVTGFYGHPESAMRVHSWALLRQLHRSRSMPWFVMGNFNEFTTLDEQWGRGDRSLVQMEGFREVLSEVSLLDLGYFGLDFTWSNRCRNGALVHVRLDRCVTNEDWVLLFPHARVLHVVVVALDHMGLLTDLNPPQLPFSGSRKKRFRFEHMWVREMGYEEAIQAAWDFSFSSSPMYIVAQKIKQCRVHLLQWIVVTPDMNDAMLKPFSSEEIRRALFQMSPCKAPSPDSMTALFFQKYWHIVGVDVTFAILDFLNSGSMLVNKMKPILPQVISDSQSAFVPSRLITDNVIMAFEVLHYLKNLGTGNNFQMAAKLDMTTYSVMVNGEAQGYIKPSRGLRQGLCTEICSMANRFWWGQRGGERKSHWVSKEQLVQPRQEGGMGFHDLQLFNKAILAWQGWRLLQRPHSLVFQFLKAKYFPHTSFLEASVVVWKDAWLPSPSTYKVISPINVLSEEATVDLLIDSTRMCWDTDKLIWTGTTKGIFTVKSAYHLLLHDRKGFRESISRGLNASANLWSMIWSTQVQPKIRNFMWRACLDIFPTRVKLFDREILSFVTCPWCDDDLETISHALWQCDFAQRIWSACPVPIPLGCHPSLSFCDFLSLCLQGLSAPNLEILFTTAWEIWNARNRFCGITRLPLLMKYGNERWG</sequence>
<organism evidence="4">
    <name type="scientific">Fagus sylvatica</name>
    <name type="common">Beechnut</name>
    <dbReference type="NCBI Taxonomy" id="28930"/>
    <lineage>
        <taxon>Eukaryota</taxon>
        <taxon>Viridiplantae</taxon>
        <taxon>Streptophyta</taxon>
        <taxon>Embryophyta</taxon>
        <taxon>Tracheophyta</taxon>
        <taxon>Spermatophyta</taxon>
        <taxon>Magnoliopsida</taxon>
        <taxon>eudicotyledons</taxon>
        <taxon>Gunneridae</taxon>
        <taxon>Pentapetalae</taxon>
        <taxon>rosids</taxon>
        <taxon>fabids</taxon>
        <taxon>Fagales</taxon>
        <taxon>Fagaceae</taxon>
        <taxon>Fagus</taxon>
    </lineage>
</organism>
<dbReference type="Gene3D" id="3.60.10.10">
    <property type="entry name" value="Endonuclease/exonuclease/phosphatase"/>
    <property type="match status" value="1"/>
</dbReference>
<dbReference type="Pfam" id="PF03372">
    <property type="entry name" value="Exo_endo_phos"/>
    <property type="match status" value="1"/>
</dbReference>
<feature type="region of interest" description="Disordered" evidence="1">
    <location>
        <begin position="54"/>
        <end position="75"/>
    </location>
</feature>
<feature type="domain" description="Reverse transcriptase zinc-binding" evidence="3">
    <location>
        <begin position="701"/>
        <end position="797"/>
    </location>
</feature>
<proteinExistence type="predicted"/>
<name>A0A2N9ESX9_FAGSY</name>
<accession>A0A2N9ESX9</accession>
<gene>
    <name evidence="4" type="ORF">FSB_LOCUS9789</name>
</gene>
<dbReference type="PANTHER" id="PTHR33710:SF62">
    <property type="entry name" value="DUF4283 DOMAIN PROTEIN"/>
    <property type="match status" value="1"/>
</dbReference>
<dbReference type="SUPFAM" id="SSF56219">
    <property type="entry name" value="DNase I-like"/>
    <property type="match status" value="1"/>
</dbReference>
<dbReference type="AlphaFoldDB" id="A0A2N9ESX9"/>
<evidence type="ECO:0000259" key="2">
    <source>
        <dbReference type="Pfam" id="PF03372"/>
    </source>
</evidence>
<feature type="domain" description="Endonuclease/exonuclease/phosphatase" evidence="2">
    <location>
        <begin position="124"/>
        <end position="328"/>
    </location>
</feature>
<evidence type="ECO:0000259" key="3">
    <source>
        <dbReference type="Pfam" id="PF13966"/>
    </source>
</evidence>
<evidence type="ECO:0000313" key="4">
    <source>
        <dbReference type="EMBL" id="SPC81907.1"/>
    </source>
</evidence>
<dbReference type="InterPro" id="IPR005135">
    <property type="entry name" value="Endo/exonuclease/phosphatase"/>
</dbReference>
<protein>
    <submittedName>
        <fullName evidence="4">Uncharacterized protein</fullName>
    </submittedName>
</protein>
<dbReference type="InterPro" id="IPR036691">
    <property type="entry name" value="Endo/exonu/phosph_ase_sf"/>
</dbReference>
<dbReference type="GO" id="GO:0003824">
    <property type="term" value="F:catalytic activity"/>
    <property type="evidence" value="ECO:0007669"/>
    <property type="project" value="InterPro"/>
</dbReference>
<dbReference type="EMBL" id="OIVN01000546">
    <property type="protein sequence ID" value="SPC81907.1"/>
    <property type="molecule type" value="Genomic_DNA"/>
</dbReference>
<dbReference type="Pfam" id="PF13966">
    <property type="entry name" value="zf-RVT"/>
    <property type="match status" value="1"/>
</dbReference>